<dbReference type="SUPFAM" id="SSF56801">
    <property type="entry name" value="Acetyl-CoA synthetase-like"/>
    <property type="match status" value="1"/>
</dbReference>
<organism evidence="3 4">
    <name type="scientific">Daeguia caeni</name>
    <dbReference type="NCBI Taxonomy" id="439612"/>
    <lineage>
        <taxon>Bacteria</taxon>
        <taxon>Pseudomonadati</taxon>
        <taxon>Pseudomonadota</taxon>
        <taxon>Alphaproteobacteria</taxon>
        <taxon>Hyphomicrobiales</taxon>
        <taxon>Brucellaceae</taxon>
        <taxon>Daeguia</taxon>
    </lineage>
</organism>
<proteinExistence type="predicted"/>
<dbReference type="InterPro" id="IPR000873">
    <property type="entry name" value="AMP-dep_synth/lig_dom"/>
</dbReference>
<dbReference type="PANTHER" id="PTHR43767:SF1">
    <property type="entry name" value="NONRIBOSOMAL PEPTIDE SYNTHASE PES1 (EUROFUNG)-RELATED"/>
    <property type="match status" value="1"/>
</dbReference>
<dbReference type="InterPro" id="IPR045851">
    <property type="entry name" value="AMP-bd_C_sf"/>
</dbReference>
<dbReference type="RefSeq" id="WP_374832630.1">
    <property type="nucleotide sequence ID" value="NZ_JBHEEZ010000017.1"/>
</dbReference>
<dbReference type="EMBL" id="JBHSEL010000122">
    <property type="protein sequence ID" value="MFC4626166.1"/>
    <property type="molecule type" value="Genomic_DNA"/>
</dbReference>
<dbReference type="InterPro" id="IPR042099">
    <property type="entry name" value="ANL_N_sf"/>
</dbReference>
<evidence type="ECO:0000313" key="4">
    <source>
        <dbReference type="Proteomes" id="UP001596042"/>
    </source>
</evidence>
<evidence type="ECO:0000259" key="2">
    <source>
        <dbReference type="Pfam" id="PF13193"/>
    </source>
</evidence>
<gene>
    <name evidence="3" type="ORF">ACFO1V_13285</name>
</gene>
<evidence type="ECO:0000313" key="3">
    <source>
        <dbReference type="EMBL" id="MFC4626166.1"/>
    </source>
</evidence>
<evidence type="ECO:0000259" key="1">
    <source>
        <dbReference type="Pfam" id="PF00501"/>
    </source>
</evidence>
<protein>
    <submittedName>
        <fullName evidence="3">Class I adenylate-forming enzyme family protein</fullName>
    </submittedName>
</protein>
<dbReference type="PANTHER" id="PTHR43767">
    <property type="entry name" value="LONG-CHAIN-FATTY-ACID--COA LIGASE"/>
    <property type="match status" value="1"/>
</dbReference>
<dbReference type="InterPro" id="IPR050237">
    <property type="entry name" value="ATP-dep_AMP-bd_enzyme"/>
</dbReference>
<sequence>MNKPILTPLEVLQLFPPHDLTLGYFLDVRVEVDPDKAMLIFAERTWSRAEVLAESRRLAARLQGEGVKKGDRVIVAGRNSAWHVFALIACGLTGAIFVPVNPQLTVGELGYILGNARPALVLCADELQEICAQAMQESCQTAPLLTLNDALVEAVDTPLAAVAIAATDPLLMIYTSGTTGFPKGVLHSHQSFILAGEAFIGRMHLQPDERMLLILPMFHINALFYSVSGAFAAGATLIVEERFSASRFWNVAVRHRATQVNMIEAVVSILLTRPEEEYRPEHTIRKAYGIRQAMVERVQKKFGITHAIGGYGMTEIPGVISTPFGMVAPVGSMGQLCAHPDPARDWAECRVVDDDGADLPDGEIGELWVKTPVRMLEYFGDPEQTAASFSDGWFRTGDLVRRDQEGNFFFSARKKDIIRVRGENVSGAEVDRVLLQHPDVEIAAAIGVPGAMGDEDIFAAVKLRDGAEVTPDDLKDWCGKHLAAIKVPSYVALMNELPLTPTHKVQKVKLKEQVLNSDYRKAG</sequence>
<feature type="domain" description="AMP-binding enzyme C-terminal" evidence="2">
    <location>
        <begin position="429"/>
        <end position="504"/>
    </location>
</feature>
<reference evidence="4" key="1">
    <citation type="journal article" date="2019" name="Int. J. Syst. Evol. Microbiol.">
        <title>The Global Catalogue of Microorganisms (GCM) 10K type strain sequencing project: providing services to taxonomists for standard genome sequencing and annotation.</title>
        <authorList>
            <consortium name="The Broad Institute Genomics Platform"/>
            <consortium name="The Broad Institute Genome Sequencing Center for Infectious Disease"/>
            <person name="Wu L."/>
            <person name="Ma J."/>
        </authorList>
    </citation>
    <scope>NUCLEOTIDE SEQUENCE [LARGE SCALE GENOMIC DNA]</scope>
    <source>
        <strain evidence="4">CGMCC 1.15731</strain>
    </source>
</reference>
<dbReference type="Gene3D" id="3.30.300.30">
    <property type="match status" value="1"/>
</dbReference>
<dbReference type="Gene3D" id="3.40.50.12780">
    <property type="entry name" value="N-terminal domain of ligase-like"/>
    <property type="match status" value="1"/>
</dbReference>
<dbReference type="InterPro" id="IPR025110">
    <property type="entry name" value="AMP-bd_C"/>
</dbReference>
<dbReference type="Pfam" id="PF00501">
    <property type="entry name" value="AMP-binding"/>
    <property type="match status" value="1"/>
</dbReference>
<dbReference type="InterPro" id="IPR020845">
    <property type="entry name" value="AMP-binding_CS"/>
</dbReference>
<dbReference type="Proteomes" id="UP001596042">
    <property type="component" value="Unassembled WGS sequence"/>
</dbReference>
<name>A0ABV9H992_9HYPH</name>
<feature type="domain" description="AMP-dependent synthetase/ligase" evidence="1">
    <location>
        <begin position="28"/>
        <end position="379"/>
    </location>
</feature>
<accession>A0ABV9H992</accession>
<dbReference type="PROSITE" id="PS00455">
    <property type="entry name" value="AMP_BINDING"/>
    <property type="match status" value="1"/>
</dbReference>
<keyword evidence="4" id="KW-1185">Reference proteome</keyword>
<dbReference type="Pfam" id="PF13193">
    <property type="entry name" value="AMP-binding_C"/>
    <property type="match status" value="1"/>
</dbReference>
<comment type="caution">
    <text evidence="3">The sequence shown here is derived from an EMBL/GenBank/DDBJ whole genome shotgun (WGS) entry which is preliminary data.</text>
</comment>